<sequence>MKWIFLSYSMPTKPSKYRVQAWRQLKRLGAVNFQNVWAIPHAADKLKDLERLAEDIRTWKGEAFLTVGKPLTEDDEKRLLAAASAASDEEYGELLHVAEDFLKEIEMEIERKNFIFAEVEENEEELAKIKKWLTKVEKRSVCDAPLRKVTMEKIRLCDKALEDFSQMVFDHLHAKGSA</sequence>
<dbReference type="Pfam" id="PF20229">
    <property type="entry name" value="ChrB_N"/>
    <property type="match status" value="1"/>
</dbReference>
<dbReference type="RefSeq" id="WP_089275295.1">
    <property type="nucleotide sequence ID" value="NZ_FZOC01000008.1"/>
</dbReference>
<reference evidence="2 3" key="1">
    <citation type="submission" date="2017-06" db="EMBL/GenBank/DDBJ databases">
        <authorList>
            <person name="Kim H.J."/>
            <person name="Triplett B.A."/>
        </authorList>
    </citation>
    <scope>NUCLEOTIDE SEQUENCE [LARGE SCALE GENOMIC DNA]</scope>
    <source>
        <strain evidence="2 3">DSM 13116</strain>
    </source>
</reference>
<proteinExistence type="predicted"/>
<organism evidence="2 3">
    <name type="scientific">Humidesulfovibrio mexicanus</name>
    <dbReference type="NCBI Taxonomy" id="147047"/>
    <lineage>
        <taxon>Bacteria</taxon>
        <taxon>Pseudomonadati</taxon>
        <taxon>Thermodesulfobacteriota</taxon>
        <taxon>Desulfovibrionia</taxon>
        <taxon>Desulfovibrionales</taxon>
        <taxon>Desulfovibrionaceae</taxon>
        <taxon>Humidesulfovibrio</taxon>
    </lineage>
</organism>
<dbReference type="AlphaFoldDB" id="A0A239CFK9"/>
<dbReference type="EMBL" id="FZOC01000008">
    <property type="protein sequence ID" value="SNS19026.1"/>
    <property type="molecule type" value="Genomic_DNA"/>
</dbReference>
<feature type="domain" description="ChrB N-terminal" evidence="1">
    <location>
        <begin position="18"/>
        <end position="174"/>
    </location>
</feature>
<evidence type="ECO:0000313" key="2">
    <source>
        <dbReference type="EMBL" id="SNS19026.1"/>
    </source>
</evidence>
<evidence type="ECO:0000313" key="3">
    <source>
        <dbReference type="Proteomes" id="UP000198324"/>
    </source>
</evidence>
<keyword evidence="3" id="KW-1185">Reference proteome</keyword>
<gene>
    <name evidence="2" type="ORF">SAMN04488503_3104</name>
</gene>
<accession>A0A239CFK9</accession>
<protein>
    <recommendedName>
        <fullName evidence="1">ChrB N-terminal domain-containing protein</fullName>
    </recommendedName>
</protein>
<dbReference type="InterPro" id="IPR046858">
    <property type="entry name" value="ChrB_N"/>
</dbReference>
<dbReference type="Proteomes" id="UP000198324">
    <property type="component" value="Unassembled WGS sequence"/>
</dbReference>
<evidence type="ECO:0000259" key="1">
    <source>
        <dbReference type="Pfam" id="PF20229"/>
    </source>
</evidence>
<dbReference type="OrthoDB" id="9784302at2"/>
<name>A0A239CFK9_9BACT</name>